<gene>
    <name evidence="1" type="ORF">STRCI_006065</name>
</gene>
<name>A0ABY7KPH8_9ACTN</name>
<proteinExistence type="predicted"/>
<evidence type="ECO:0000313" key="2">
    <source>
        <dbReference type="Proteomes" id="UP001164439"/>
    </source>
</evidence>
<dbReference type="Proteomes" id="UP001164439">
    <property type="component" value="Chromosome"/>
</dbReference>
<dbReference type="InterPro" id="IPR029033">
    <property type="entry name" value="His_PPase_superfam"/>
</dbReference>
<organism evidence="1 2">
    <name type="scientific">Streptomyces cinnabarinus</name>
    <dbReference type="NCBI Taxonomy" id="67287"/>
    <lineage>
        <taxon>Bacteria</taxon>
        <taxon>Bacillati</taxon>
        <taxon>Actinomycetota</taxon>
        <taxon>Actinomycetes</taxon>
        <taxon>Kitasatosporales</taxon>
        <taxon>Streptomycetaceae</taxon>
        <taxon>Streptomyces</taxon>
    </lineage>
</organism>
<dbReference type="Gene3D" id="3.40.50.1240">
    <property type="entry name" value="Phosphoglycerate mutase-like"/>
    <property type="match status" value="1"/>
</dbReference>
<dbReference type="RefSeq" id="WP_269662117.1">
    <property type="nucleotide sequence ID" value="NZ_CP114413.1"/>
</dbReference>
<dbReference type="SUPFAM" id="SSF53254">
    <property type="entry name" value="Phosphoglycerate mutase-like"/>
    <property type="match status" value="1"/>
</dbReference>
<sequence>MTVRLTLVCAAAPATDTVRFADAVPDDRALERARRMAGTLPSAGDRYTAPSLRCRRTATALGWEAVAVEPELRDLDMGRWRDRTLDRVAADEPDGFAAWLTDPHASPHGGESVAGLCARVAAWADALPPDTGRMVAVVEQAAARAAILHALSAPLHSFWRVDVPPLTTVQLTGRAGRWNLRTGAAPATAPDDGPR</sequence>
<dbReference type="EMBL" id="CP114413">
    <property type="protein sequence ID" value="WAZ24626.1"/>
    <property type="molecule type" value="Genomic_DNA"/>
</dbReference>
<evidence type="ECO:0000313" key="1">
    <source>
        <dbReference type="EMBL" id="WAZ24626.1"/>
    </source>
</evidence>
<dbReference type="InterPro" id="IPR013078">
    <property type="entry name" value="His_Pase_superF_clade-1"/>
</dbReference>
<reference evidence="1" key="1">
    <citation type="submission" date="2022-12" db="EMBL/GenBank/DDBJ databases">
        <authorList>
            <person name="Ruckert C."/>
            <person name="Busche T."/>
            <person name="Kalinowski J."/>
            <person name="Wittmann C."/>
        </authorList>
    </citation>
    <scope>NUCLEOTIDE SEQUENCE</scope>
    <source>
        <strain evidence="1">DSM 40467</strain>
    </source>
</reference>
<keyword evidence="2" id="KW-1185">Reference proteome</keyword>
<accession>A0ABY7KPH8</accession>
<dbReference type="Pfam" id="PF00300">
    <property type="entry name" value="His_Phos_1"/>
    <property type="match status" value="1"/>
</dbReference>
<protein>
    <submittedName>
        <fullName evidence="1">Histidine phosphatase family protein</fullName>
    </submittedName>
</protein>